<keyword evidence="5" id="KW-0732">Signal</keyword>
<evidence type="ECO:0000256" key="5">
    <source>
        <dbReference type="SAM" id="SignalP"/>
    </source>
</evidence>
<protein>
    <submittedName>
        <fullName evidence="6">Dienelactone hydrolase family protein</fullName>
    </submittedName>
</protein>
<keyword evidence="7" id="KW-1185">Reference proteome</keyword>
<dbReference type="PANTHER" id="PTHR10272:SF0">
    <property type="entry name" value="PLATELET-ACTIVATING FACTOR ACETYLHYDROLASE"/>
    <property type="match status" value="1"/>
</dbReference>
<dbReference type="Proteomes" id="UP001596101">
    <property type="component" value="Unassembled WGS sequence"/>
</dbReference>
<reference evidence="7" key="1">
    <citation type="journal article" date="2019" name="Int. J. Syst. Evol. Microbiol.">
        <title>The Global Catalogue of Microorganisms (GCM) 10K type strain sequencing project: providing services to taxonomists for standard genome sequencing and annotation.</title>
        <authorList>
            <consortium name="The Broad Institute Genomics Platform"/>
            <consortium name="The Broad Institute Genome Sequencing Center for Infectious Disease"/>
            <person name="Wu L."/>
            <person name="Ma J."/>
        </authorList>
    </citation>
    <scope>NUCLEOTIDE SEQUENCE [LARGE SCALE GENOMIC DNA]</scope>
    <source>
        <strain evidence="7">CCUG 43111</strain>
    </source>
</reference>
<dbReference type="InterPro" id="IPR019734">
    <property type="entry name" value="TPR_rpt"/>
</dbReference>
<dbReference type="InterPro" id="IPR029058">
    <property type="entry name" value="AB_hydrolase_fold"/>
</dbReference>
<dbReference type="GO" id="GO:0016787">
    <property type="term" value="F:hydrolase activity"/>
    <property type="evidence" value="ECO:0007669"/>
    <property type="project" value="UniProtKB-KW"/>
</dbReference>
<evidence type="ECO:0000256" key="2">
    <source>
        <dbReference type="ARBA" id="ARBA00022963"/>
    </source>
</evidence>
<feature type="repeat" description="TPR" evidence="4">
    <location>
        <begin position="460"/>
        <end position="493"/>
    </location>
</feature>
<dbReference type="PROSITE" id="PS50005">
    <property type="entry name" value="TPR"/>
    <property type="match status" value="1"/>
</dbReference>
<keyword evidence="4" id="KW-0802">TPR repeat</keyword>
<dbReference type="Gene3D" id="3.40.50.1820">
    <property type="entry name" value="alpha/beta hydrolase"/>
    <property type="match status" value="1"/>
</dbReference>
<dbReference type="SUPFAM" id="SSF48452">
    <property type="entry name" value="TPR-like"/>
    <property type="match status" value="1"/>
</dbReference>
<evidence type="ECO:0000313" key="6">
    <source>
        <dbReference type="EMBL" id="MFC5478674.1"/>
    </source>
</evidence>
<dbReference type="Pfam" id="PF07224">
    <property type="entry name" value="Chlorophyllase"/>
    <property type="match status" value="1"/>
</dbReference>
<evidence type="ECO:0000256" key="4">
    <source>
        <dbReference type="PROSITE-ProRule" id="PRU00339"/>
    </source>
</evidence>
<accession>A0ABW0ML92</accession>
<name>A0ABW0ML92_9BURK</name>
<dbReference type="InterPro" id="IPR011990">
    <property type="entry name" value="TPR-like_helical_dom_sf"/>
</dbReference>
<gene>
    <name evidence="6" type="ORF">ACFPQ5_10765</name>
</gene>
<dbReference type="SUPFAM" id="SSF53474">
    <property type="entry name" value="alpha/beta-Hydrolases"/>
    <property type="match status" value="1"/>
</dbReference>
<feature type="chain" id="PRO_5045142186" evidence="5">
    <location>
        <begin position="19"/>
        <end position="509"/>
    </location>
</feature>
<comment type="caution">
    <text evidence="6">The sequence shown here is derived from an EMBL/GenBank/DDBJ whole genome shotgun (WGS) entry which is preliminary data.</text>
</comment>
<dbReference type="Gene3D" id="1.25.40.10">
    <property type="entry name" value="Tetratricopeptide repeat domain"/>
    <property type="match status" value="1"/>
</dbReference>
<organism evidence="6 7">
    <name type="scientific">Massilia suwonensis</name>
    <dbReference type="NCBI Taxonomy" id="648895"/>
    <lineage>
        <taxon>Bacteria</taxon>
        <taxon>Pseudomonadati</taxon>
        <taxon>Pseudomonadota</taxon>
        <taxon>Betaproteobacteria</taxon>
        <taxon>Burkholderiales</taxon>
        <taxon>Oxalobacteraceae</taxon>
        <taxon>Telluria group</taxon>
        <taxon>Massilia</taxon>
    </lineage>
</organism>
<dbReference type="PANTHER" id="PTHR10272">
    <property type="entry name" value="PLATELET-ACTIVATING FACTOR ACETYLHYDROLASE"/>
    <property type="match status" value="1"/>
</dbReference>
<keyword evidence="3" id="KW-0443">Lipid metabolism</keyword>
<dbReference type="InterPro" id="IPR017395">
    <property type="entry name" value="Chlorophyllase-like"/>
</dbReference>
<evidence type="ECO:0000313" key="7">
    <source>
        <dbReference type="Proteomes" id="UP001596101"/>
    </source>
</evidence>
<evidence type="ECO:0000256" key="1">
    <source>
        <dbReference type="ARBA" id="ARBA00022801"/>
    </source>
</evidence>
<dbReference type="EMBL" id="JBHSMR010000013">
    <property type="protein sequence ID" value="MFC5478674.1"/>
    <property type="molecule type" value="Genomic_DNA"/>
</dbReference>
<sequence>MVFRSFLILAAIAGSARAAAPSSVSSGLIPEAGPHAVGLRIVQQYDYSRALEPKVDAFGKAAPAAPGRPIQTLVWYPARRSGGAPMLVADYRQASLSDTDFSVPAAATAQQRAAWLAGPQKAVYGAATLAVRGAAPADGRFPVVIYAPSYNSFAHENLDLCEYLASQGYVVIASRSLGARTAVMTDDVDGIEAQAADIAFLANYAQTLPQADITKMAAAGFSWGGMANVFAAARSNRFKALVSLDGSIRFHPKIWGAATYVRPARTAVPMLFLGARAPTAERMERDDKLGASYLNTMKYSDLYVTTAPPMTHPDFSSWQLRFSPDAAFGDYRREEVLEAYRSVALYTHRFLDAYLNEDANALAFMKASPARHGIRPHTLSMEFRPASAVLLGEGDFLRAFAQAGYKDAQAIYADMSTRSPDFKLNPLNLNTLGYQLLGATNAQGAVQLFKLATHIEPKYGNAYDSEGEAYEALGETALAIAAYEKAVAVDKKQLNAMGRIEALRAGVAK</sequence>
<keyword evidence="1 6" id="KW-0378">Hydrolase</keyword>
<evidence type="ECO:0000256" key="3">
    <source>
        <dbReference type="ARBA" id="ARBA00023098"/>
    </source>
</evidence>
<dbReference type="RefSeq" id="WP_379754791.1">
    <property type="nucleotide sequence ID" value="NZ_JBHSMR010000013.1"/>
</dbReference>
<proteinExistence type="predicted"/>
<keyword evidence="2" id="KW-0442">Lipid degradation</keyword>
<feature type="signal peptide" evidence="5">
    <location>
        <begin position="1"/>
        <end position="18"/>
    </location>
</feature>